<protein>
    <recommendedName>
        <fullName evidence="4">Pentatricopeptide repeat-containing protein, chloroplastic</fullName>
    </recommendedName>
</protein>
<feature type="signal peptide" evidence="1">
    <location>
        <begin position="1"/>
        <end position="27"/>
    </location>
</feature>
<evidence type="ECO:0000313" key="3">
    <source>
        <dbReference type="Proteomes" id="UP000186817"/>
    </source>
</evidence>
<reference evidence="2 3" key="1">
    <citation type="submission" date="2016-02" db="EMBL/GenBank/DDBJ databases">
        <title>Genome analysis of coral dinoflagellate symbionts highlights evolutionary adaptations to a symbiotic lifestyle.</title>
        <authorList>
            <person name="Aranda M."/>
            <person name="Li Y."/>
            <person name="Liew Y.J."/>
            <person name="Baumgarten S."/>
            <person name="Simakov O."/>
            <person name="Wilson M."/>
            <person name="Piel J."/>
            <person name="Ashoor H."/>
            <person name="Bougouffa S."/>
            <person name="Bajic V.B."/>
            <person name="Ryu T."/>
            <person name="Ravasi T."/>
            <person name="Bayer T."/>
            <person name="Micklem G."/>
            <person name="Kim H."/>
            <person name="Bhak J."/>
            <person name="Lajeunesse T.C."/>
            <person name="Voolstra C.R."/>
        </authorList>
    </citation>
    <scope>NUCLEOTIDE SEQUENCE [LARGE SCALE GENOMIC DNA]</scope>
    <source>
        <strain evidence="2 3">CCMP2467</strain>
    </source>
</reference>
<dbReference type="OrthoDB" id="267048at2759"/>
<dbReference type="EMBL" id="LSRX01000184">
    <property type="protein sequence ID" value="OLQ05461.1"/>
    <property type="molecule type" value="Genomic_DNA"/>
</dbReference>
<dbReference type="Gene3D" id="1.25.40.10">
    <property type="entry name" value="Tetratricopeptide repeat domain"/>
    <property type="match status" value="1"/>
</dbReference>
<dbReference type="InterPro" id="IPR011990">
    <property type="entry name" value="TPR-like_helical_dom_sf"/>
</dbReference>
<keyword evidence="3" id="KW-1185">Reference proteome</keyword>
<proteinExistence type="predicted"/>
<name>A0A1Q9EDI8_SYMMI</name>
<comment type="caution">
    <text evidence="2">The sequence shown here is derived from an EMBL/GenBank/DDBJ whole genome shotgun (WGS) entry which is preliminary data.</text>
</comment>
<dbReference type="AlphaFoldDB" id="A0A1Q9EDI8"/>
<dbReference type="PROSITE" id="PS51257">
    <property type="entry name" value="PROKAR_LIPOPROTEIN"/>
    <property type="match status" value="1"/>
</dbReference>
<accession>A0A1Q9EDI8</accession>
<dbReference type="Proteomes" id="UP000186817">
    <property type="component" value="Unassembled WGS sequence"/>
</dbReference>
<sequence>MPAARRSFGWILFVMVTWMWQSCLLFATVSPTHLMRHRERQGLHMHLPVPDIVARVEQLSAVDRKIRKRIKDAGYARNWTAVQSELRACGAAATPLIDAAILASIRCGEYEAGLSIFDRHRNSGAGLSAVSYGGSIRLCGRLGLKQRAVSLWEEVQNSTVWHDNETAVCVACCMLDAVARTEDVQMGTPGLVE</sequence>
<gene>
    <name evidence="2" type="ORF">AK812_SmicGene49146</name>
</gene>
<evidence type="ECO:0000256" key="1">
    <source>
        <dbReference type="SAM" id="SignalP"/>
    </source>
</evidence>
<organism evidence="2 3">
    <name type="scientific">Symbiodinium microadriaticum</name>
    <name type="common">Dinoflagellate</name>
    <name type="synonym">Zooxanthella microadriatica</name>
    <dbReference type="NCBI Taxonomy" id="2951"/>
    <lineage>
        <taxon>Eukaryota</taxon>
        <taxon>Sar</taxon>
        <taxon>Alveolata</taxon>
        <taxon>Dinophyceae</taxon>
        <taxon>Suessiales</taxon>
        <taxon>Symbiodiniaceae</taxon>
        <taxon>Symbiodinium</taxon>
    </lineage>
</organism>
<keyword evidence="1" id="KW-0732">Signal</keyword>
<evidence type="ECO:0000313" key="2">
    <source>
        <dbReference type="EMBL" id="OLQ05461.1"/>
    </source>
</evidence>
<feature type="chain" id="PRO_5012050926" description="Pentatricopeptide repeat-containing protein, chloroplastic" evidence="1">
    <location>
        <begin position="28"/>
        <end position="193"/>
    </location>
</feature>
<evidence type="ECO:0008006" key="4">
    <source>
        <dbReference type="Google" id="ProtNLM"/>
    </source>
</evidence>